<name>A0A0E9T914_ANGAN</name>
<dbReference type="AlphaFoldDB" id="A0A0E9T914"/>
<protein>
    <submittedName>
        <fullName evidence="1">Uncharacterized protein</fullName>
    </submittedName>
</protein>
<accession>A0A0E9T914</accession>
<reference evidence="1" key="1">
    <citation type="submission" date="2014-11" db="EMBL/GenBank/DDBJ databases">
        <authorList>
            <person name="Amaro Gonzalez C."/>
        </authorList>
    </citation>
    <scope>NUCLEOTIDE SEQUENCE</scope>
</reference>
<evidence type="ECO:0000313" key="1">
    <source>
        <dbReference type="EMBL" id="JAH50189.1"/>
    </source>
</evidence>
<dbReference type="EMBL" id="GBXM01058388">
    <property type="protein sequence ID" value="JAH50189.1"/>
    <property type="molecule type" value="Transcribed_RNA"/>
</dbReference>
<reference evidence="1" key="2">
    <citation type="journal article" date="2015" name="Fish Shellfish Immunol.">
        <title>Early steps in the European eel (Anguilla anguilla)-Vibrio vulnificus interaction in the gills: Role of the RtxA13 toxin.</title>
        <authorList>
            <person name="Callol A."/>
            <person name="Pajuelo D."/>
            <person name="Ebbesson L."/>
            <person name="Teles M."/>
            <person name="MacKenzie S."/>
            <person name="Amaro C."/>
        </authorList>
    </citation>
    <scope>NUCLEOTIDE SEQUENCE</scope>
</reference>
<sequence>MINILRHFPWILGHFPVFASSHIKYELALMPQIHK</sequence>
<proteinExistence type="predicted"/>
<organism evidence="1">
    <name type="scientific">Anguilla anguilla</name>
    <name type="common">European freshwater eel</name>
    <name type="synonym">Muraena anguilla</name>
    <dbReference type="NCBI Taxonomy" id="7936"/>
    <lineage>
        <taxon>Eukaryota</taxon>
        <taxon>Metazoa</taxon>
        <taxon>Chordata</taxon>
        <taxon>Craniata</taxon>
        <taxon>Vertebrata</taxon>
        <taxon>Euteleostomi</taxon>
        <taxon>Actinopterygii</taxon>
        <taxon>Neopterygii</taxon>
        <taxon>Teleostei</taxon>
        <taxon>Anguilliformes</taxon>
        <taxon>Anguillidae</taxon>
        <taxon>Anguilla</taxon>
    </lineage>
</organism>
<dbReference type="EMBL" id="GBXM01049163">
    <property type="protein sequence ID" value="JAH59414.1"/>
    <property type="molecule type" value="Transcribed_RNA"/>
</dbReference>